<evidence type="ECO:0000259" key="11">
    <source>
        <dbReference type="Pfam" id="PF03449"/>
    </source>
</evidence>
<evidence type="ECO:0000256" key="9">
    <source>
        <dbReference type="SAM" id="MobiDB-lite"/>
    </source>
</evidence>
<comment type="similarity">
    <text evidence="1">Belongs to the GreA/GreB family.</text>
</comment>
<dbReference type="InterPro" id="IPR006359">
    <property type="entry name" value="Tscrpt_elong_fac_GreA"/>
</dbReference>
<keyword evidence="5" id="KW-0804">Transcription</keyword>
<dbReference type="InterPro" id="IPR036953">
    <property type="entry name" value="GreA/GreB_C_sf"/>
</dbReference>
<dbReference type="Pfam" id="PF01272">
    <property type="entry name" value="GreA_GreB"/>
    <property type="match status" value="1"/>
</dbReference>
<dbReference type="GO" id="GO:0003746">
    <property type="term" value="F:translation elongation factor activity"/>
    <property type="evidence" value="ECO:0007669"/>
    <property type="project" value="UniProtKB-KW"/>
</dbReference>
<feature type="coiled-coil region" evidence="8">
    <location>
        <begin position="6"/>
        <end position="33"/>
    </location>
</feature>
<dbReference type="NCBIfam" id="NF001263">
    <property type="entry name" value="PRK00226.1-4"/>
    <property type="match status" value="1"/>
</dbReference>
<evidence type="ECO:0000259" key="10">
    <source>
        <dbReference type="Pfam" id="PF01272"/>
    </source>
</evidence>
<feature type="domain" description="Transcription elongation factor GreA/GreB C-terminal" evidence="10">
    <location>
        <begin position="84"/>
        <end position="157"/>
    </location>
</feature>
<comment type="function">
    <text evidence="6">Necessary for efficient RNA polymerase transcription elongation past template-encoded arresting sites. The arresting sites in DNA have the property of trapping a certain fraction of elongating RNA polymerases that pass through, resulting in locked ternary complexes. Cleavage of the nascent transcript by cleavage factors such as GreA or GreB allows the resumption of elongation from the new 3'terminus. GreA releases sequences of 2 to 3 nucleotides.</text>
</comment>
<dbReference type="EMBL" id="CABL01000017">
    <property type="protein sequence ID" value="CBH75905.1"/>
    <property type="molecule type" value="Genomic_DNA"/>
</dbReference>
<accession>E6PHG7</accession>
<proteinExistence type="inferred from homology"/>
<dbReference type="PIRSF" id="PIRSF006092">
    <property type="entry name" value="GreA_GreB"/>
    <property type="match status" value="1"/>
</dbReference>
<dbReference type="InterPro" id="IPR023459">
    <property type="entry name" value="Tscrpt_elong_fac_GreA/B_fam"/>
</dbReference>
<dbReference type="NCBIfam" id="TIGR01462">
    <property type="entry name" value="greA"/>
    <property type="match status" value="1"/>
</dbReference>
<name>E6PHG7_9ZZZZ</name>
<dbReference type="SUPFAM" id="SSF46557">
    <property type="entry name" value="GreA transcript cleavage protein, N-terminal domain"/>
    <property type="match status" value="1"/>
</dbReference>
<evidence type="ECO:0000256" key="8">
    <source>
        <dbReference type="SAM" id="Coils"/>
    </source>
</evidence>
<dbReference type="GO" id="GO:0003677">
    <property type="term" value="F:DNA binding"/>
    <property type="evidence" value="ECO:0007669"/>
    <property type="project" value="UniProtKB-KW"/>
</dbReference>
<dbReference type="GO" id="GO:0070063">
    <property type="term" value="F:RNA polymerase binding"/>
    <property type="evidence" value="ECO:0007669"/>
    <property type="project" value="InterPro"/>
</dbReference>
<comment type="caution">
    <text evidence="12">The sequence shown here is derived from an EMBL/GenBank/DDBJ whole genome shotgun (WGS) entry which is preliminary data.</text>
</comment>
<dbReference type="GO" id="GO:0006354">
    <property type="term" value="P:DNA-templated transcription elongation"/>
    <property type="evidence" value="ECO:0007669"/>
    <property type="project" value="TreeGrafter"/>
</dbReference>
<evidence type="ECO:0000256" key="6">
    <source>
        <dbReference type="ARBA" id="ARBA00024916"/>
    </source>
</evidence>
<reference evidence="12" key="1">
    <citation type="submission" date="2009-10" db="EMBL/GenBank/DDBJ databases">
        <title>Diversity of trophic interactions inside an arsenic-rich microbial ecosystem.</title>
        <authorList>
            <person name="Bertin P.N."/>
            <person name="Heinrich-Salmeron A."/>
            <person name="Pelletier E."/>
            <person name="Goulhen-Chollet F."/>
            <person name="Arsene-Ploetze F."/>
            <person name="Gallien S."/>
            <person name="Calteau A."/>
            <person name="Vallenet D."/>
            <person name="Casiot C."/>
            <person name="Chane-Woon-Ming B."/>
            <person name="Giloteaux L."/>
            <person name="Barakat M."/>
            <person name="Bonnefoy V."/>
            <person name="Bruneel O."/>
            <person name="Chandler M."/>
            <person name="Cleiss J."/>
            <person name="Duran R."/>
            <person name="Elbaz-Poulichet F."/>
            <person name="Fonknechten N."/>
            <person name="Lauga B."/>
            <person name="Mornico D."/>
            <person name="Ortet P."/>
            <person name="Schaeffer C."/>
            <person name="Siguier P."/>
            <person name="Alexander Thil Smith A."/>
            <person name="Van Dorsselaer A."/>
            <person name="Weissenbach J."/>
            <person name="Medigue C."/>
            <person name="Le Paslier D."/>
        </authorList>
    </citation>
    <scope>NUCLEOTIDE SEQUENCE</scope>
</reference>
<evidence type="ECO:0000256" key="1">
    <source>
        <dbReference type="ARBA" id="ARBA00008213"/>
    </source>
</evidence>
<dbReference type="PROSITE" id="PS00829">
    <property type="entry name" value="GREAB_1"/>
    <property type="match status" value="1"/>
</dbReference>
<sequence length="173" mass="19243">MNDKEIVLTREGLAKLEQELDELKSVHRKEVNDRIRQAKEYGDLSENAEYEDAKQEQAFIEGRIIKIEQMIRNAKLIDESDYAADEVHLGCTVKVKEMGSGDVYEFSLVGSAEADPVNRRLSNESPLGRALMGHKKGATVDVSTPRGLTKYKIEQISHNGGAPAQKKTAKKAS</sequence>
<dbReference type="InterPro" id="IPR036805">
    <property type="entry name" value="Tscrpt_elong_fac_GreA/B_N_sf"/>
</dbReference>
<dbReference type="AlphaFoldDB" id="E6PHG7"/>
<evidence type="ECO:0000313" key="12">
    <source>
        <dbReference type="EMBL" id="CBH75905.1"/>
    </source>
</evidence>
<gene>
    <name evidence="12" type="primary">greA</name>
    <name evidence="12" type="ORF">CARN1_1072</name>
</gene>
<dbReference type="PANTHER" id="PTHR30437">
    <property type="entry name" value="TRANSCRIPTION ELONGATION FACTOR GREA"/>
    <property type="match status" value="1"/>
</dbReference>
<dbReference type="FunFam" id="1.10.287.180:FF:000001">
    <property type="entry name" value="Transcription elongation factor GreA"/>
    <property type="match status" value="1"/>
</dbReference>
<organism evidence="12">
    <name type="scientific">mine drainage metagenome</name>
    <dbReference type="NCBI Taxonomy" id="410659"/>
    <lineage>
        <taxon>unclassified sequences</taxon>
        <taxon>metagenomes</taxon>
        <taxon>ecological metagenomes</taxon>
    </lineage>
</organism>
<feature type="domain" description="Transcription elongation factor GreA/GreB N-terminal" evidence="11">
    <location>
        <begin position="6"/>
        <end position="75"/>
    </location>
</feature>
<dbReference type="GO" id="GO:0032784">
    <property type="term" value="P:regulation of DNA-templated transcription elongation"/>
    <property type="evidence" value="ECO:0007669"/>
    <property type="project" value="InterPro"/>
</dbReference>
<dbReference type="Gene3D" id="1.10.287.180">
    <property type="entry name" value="Transcription elongation factor, GreA/GreB, N-terminal domain"/>
    <property type="match status" value="1"/>
</dbReference>
<dbReference type="SUPFAM" id="SSF54534">
    <property type="entry name" value="FKBP-like"/>
    <property type="match status" value="1"/>
</dbReference>
<feature type="region of interest" description="Disordered" evidence="9">
    <location>
        <begin position="154"/>
        <end position="173"/>
    </location>
</feature>
<dbReference type="InterPro" id="IPR028624">
    <property type="entry name" value="Tscrpt_elong_fac_GreA/B"/>
</dbReference>
<protein>
    <recommendedName>
        <fullName evidence="2">Transcription elongation factor GreA</fullName>
    </recommendedName>
    <alternativeName>
        <fullName evidence="7">Transcript cleavage factor GreA</fullName>
    </alternativeName>
</protein>
<evidence type="ECO:0000256" key="5">
    <source>
        <dbReference type="ARBA" id="ARBA00023163"/>
    </source>
</evidence>
<dbReference type="InterPro" id="IPR001437">
    <property type="entry name" value="Tscrpt_elong_fac_GreA/B_C"/>
</dbReference>
<dbReference type="PANTHER" id="PTHR30437:SF4">
    <property type="entry name" value="TRANSCRIPTION ELONGATION FACTOR GREA"/>
    <property type="match status" value="1"/>
</dbReference>
<dbReference type="InterPro" id="IPR022691">
    <property type="entry name" value="Tscrpt_elong_fac_GreA/B_N"/>
</dbReference>
<dbReference type="Gene3D" id="3.10.50.30">
    <property type="entry name" value="Transcription elongation factor, GreA/GreB, C-terminal domain"/>
    <property type="match status" value="1"/>
</dbReference>
<evidence type="ECO:0000256" key="4">
    <source>
        <dbReference type="ARBA" id="ARBA00023125"/>
    </source>
</evidence>
<keyword evidence="8" id="KW-0175">Coiled coil</keyword>
<keyword evidence="4" id="KW-0238">DNA-binding</keyword>
<keyword evidence="12" id="KW-0251">Elongation factor</keyword>
<evidence type="ECO:0000256" key="3">
    <source>
        <dbReference type="ARBA" id="ARBA00023015"/>
    </source>
</evidence>
<keyword evidence="12" id="KW-0648">Protein biosynthesis</keyword>
<dbReference type="Pfam" id="PF03449">
    <property type="entry name" value="GreA_GreB_N"/>
    <property type="match status" value="1"/>
</dbReference>
<evidence type="ECO:0000256" key="7">
    <source>
        <dbReference type="ARBA" id="ARBA00030776"/>
    </source>
</evidence>
<keyword evidence="3" id="KW-0805">Transcription regulation</keyword>
<evidence type="ECO:0000256" key="2">
    <source>
        <dbReference type="ARBA" id="ARBA00013729"/>
    </source>
</evidence>
<dbReference type="InterPro" id="IPR018151">
    <property type="entry name" value="TF_GreA/GreB_CS"/>
</dbReference>
<dbReference type="HAMAP" id="MF_00105">
    <property type="entry name" value="GreA_GreB"/>
    <property type="match status" value="1"/>
</dbReference>